<dbReference type="Pfam" id="PF01022">
    <property type="entry name" value="HTH_5"/>
    <property type="match status" value="1"/>
</dbReference>
<dbReference type="RefSeq" id="WP_390229368.1">
    <property type="nucleotide sequence ID" value="NZ_JBHSCN010000005.1"/>
</dbReference>
<keyword evidence="1" id="KW-0805">Transcription regulation</keyword>
<keyword evidence="6" id="KW-1185">Reference proteome</keyword>
<dbReference type="InterPro" id="IPR011991">
    <property type="entry name" value="ArsR-like_HTH"/>
</dbReference>
<dbReference type="InterPro" id="IPR001845">
    <property type="entry name" value="HTH_ArsR_DNA-bd_dom"/>
</dbReference>
<dbReference type="PRINTS" id="PR00778">
    <property type="entry name" value="HTHARSR"/>
</dbReference>
<dbReference type="EMBL" id="JBHSCN010000005">
    <property type="protein sequence ID" value="MFC4244228.1"/>
    <property type="molecule type" value="Genomic_DNA"/>
</dbReference>
<evidence type="ECO:0000256" key="1">
    <source>
        <dbReference type="ARBA" id="ARBA00023015"/>
    </source>
</evidence>
<feature type="domain" description="HTH arsR-type" evidence="4">
    <location>
        <begin position="1"/>
        <end position="93"/>
    </location>
</feature>
<dbReference type="InterPro" id="IPR036388">
    <property type="entry name" value="WH-like_DNA-bd_sf"/>
</dbReference>
<evidence type="ECO:0000313" key="6">
    <source>
        <dbReference type="Proteomes" id="UP001595900"/>
    </source>
</evidence>
<dbReference type="InterPro" id="IPR036390">
    <property type="entry name" value="WH_DNA-bd_sf"/>
</dbReference>
<dbReference type="PANTHER" id="PTHR33154">
    <property type="entry name" value="TRANSCRIPTIONAL REGULATOR, ARSR FAMILY"/>
    <property type="match status" value="1"/>
</dbReference>
<evidence type="ECO:0000256" key="2">
    <source>
        <dbReference type="ARBA" id="ARBA00023125"/>
    </source>
</evidence>
<protein>
    <submittedName>
        <fullName evidence="5">ArsR/SmtB family transcription factor</fullName>
    </submittedName>
</protein>
<reference evidence="6" key="1">
    <citation type="journal article" date="2019" name="Int. J. Syst. Evol. Microbiol.">
        <title>The Global Catalogue of Microorganisms (GCM) 10K type strain sequencing project: providing services to taxonomists for standard genome sequencing and annotation.</title>
        <authorList>
            <consortium name="The Broad Institute Genomics Platform"/>
            <consortium name="The Broad Institute Genome Sequencing Center for Infectious Disease"/>
            <person name="Wu L."/>
            <person name="Ma J."/>
        </authorList>
    </citation>
    <scope>NUCLEOTIDE SEQUENCE [LARGE SCALE GENOMIC DNA]</scope>
    <source>
        <strain evidence="6">CGMCC 1.10363</strain>
    </source>
</reference>
<evidence type="ECO:0000256" key="3">
    <source>
        <dbReference type="ARBA" id="ARBA00023163"/>
    </source>
</evidence>
<dbReference type="SMART" id="SM00418">
    <property type="entry name" value="HTH_ARSR"/>
    <property type="match status" value="1"/>
</dbReference>
<keyword evidence="3" id="KW-0804">Transcription</keyword>
<gene>
    <name evidence="5" type="ORF">ACFOYW_12665</name>
</gene>
<dbReference type="PROSITE" id="PS50987">
    <property type="entry name" value="HTH_ARSR_2"/>
    <property type="match status" value="1"/>
</dbReference>
<accession>A0ABV8Q9C0</accession>
<dbReference type="NCBIfam" id="NF033788">
    <property type="entry name" value="HTH_metalloreg"/>
    <property type="match status" value="1"/>
</dbReference>
<dbReference type="CDD" id="cd00090">
    <property type="entry name" value="HTH_ARSR"/>
    <property type="match status" value="1"/>
</dbReference>
<keyword evidence="2" id="KW-0238">DNA-binding</keyword>
<dbReference type="Gene3D" id="1.10.10.10">
    <property type="entry name" value="Winged helix-like DNA-binding domain superfamily/Winged helix DNA-binding domain"/>
    <property type="match status" value="1"/>
</dbReference>
<evidence type="ECO:0000313" key="5">
    <source>
        <dbReference type="EMBL" id="MFC4244228.1"/>
    </source>
</evidence>
<dbReference type="SUPFAM" id="SSF46785">
    <property type="entry name" value="Winged helix' DNA-binding domain"/>
    <property type="match status" value="1"/>
</dbReference>
<dbReference type="InterPro" id="IPR051081">
    <property type="entry name" value="HTH_MetalResp_TranReg"/>
</dbReference>
<organism evidence="5 6">
    <name type="scientific">Gryllotalpicola reticulitermitis</name>
    <dbReference type="NCBI Taxonomy" id="1184153"/>
    <lineage>
        <taxon>Bacteria</taxon>
        <taxon>Bacillati</taxon>
        <taxon>Actinomycetota</taxon>
        <taxon>Actinomycetes</taxon>
        <taxon>Micrococcales</taxon>
        <taxon>Microbacteriaceae</taxon>
        <taxon>Gryllotalpicola</taxon>
    </lineage>
</organism>
<dbReference type="PANTHER" id="PTHR33154:SF33">
    <property type="entry name" value="TRANSCRIPTIONAL REPRESSOR SDPR"/>
    <property type="match status" value="1"/>
</dbReference>
<name>A0ABV8Q9C0_9MICO</name>
<evidence type="ECO:0000259" key="4">
    <source>
        <dbReference type="PROSITE" id="PS50987"/>
    </source>
</evidence>
<comment type="caution">
    <text evidence="5">The sequence shown here is derived from an EMBL/GenBank/DDBJ whole genome shotgun (WGS) entry which is preliminary data.</text>
</comment>
<sequence>MADIFDIVADSTRREILQVLLEAQSSVSGEVSVSQIVHALELSQPTVSKHLKVLRDAGLVAVREEGQHRYYHLDSTPLEAIDDWLLPFLGTTEDIEPTDASAIGAASSVGFGATGLSESQREFAASVGKVAAGAAARAAAVVSKVKR</sequence>
<dbReference type="Proteomes" id="UP001595900">
    <property type="component" value="Unassembled WGS sequence"/>
</dbReference>
<proteinExistence type="predicted"/>